<dbReference type="Proteomes" id="UP000012073">
    <property type="component" value="Unassembled WGS sequence"/>
</dbReference>
<keyword evidence="11" id="KW-0408">Iron</keyword>
<proteinExistence type="predicted"/>
<keyword evidence="5 15" id="KW-0812">Transmembrane</keyword>
<dbReference type="InterPro" id="IPR036922">
    <property type="entry name" value="Rieske_2Fe-2S_sf"/>
</dbReference>
<protein>
    <recommendedName>
        <fullName evidence="16">Rieske domain-containing protein</fullName>
    </recommendedName>
</protein>
<dbReference type="SUPFAM" id="SSF50022">
    <property type="entry name" value="ISP domain"/>
    <property type="match status" value="1"/>
</dbReference>
<keyword evidence="12" id="KW-0411">Iron-sulfur</keyword>
<keyword evidence="6" id="KW-0001">2Fe-2S</keyword>
<dbReference type="InterPro" id="IPR013626">
    <property type="entry name" value="PaO"/>
</dbReference>
<keyword evidence="18" id="KW-1185">Reference proteome</keyword>
<evidence type="ECO:0000256" key="9">
    <source>
        <dbReference type="ARBA" id="ARBA00022989"/>
    </source>
</evidence>
<evidence type="ECO:0000256" key="11">
    <source>
        <dbReference type="ARBA" id="ARBA00023004"/>
    </source>
</evidence>
<evidence type="ECO:0000256" key="5">
    <source>
        <dbReference type="ARBA" id="ARBA00022692"/>
    </source>
</evidence>
<keyword evidence="13 15" id="KW-0472">Membrane</keyword>
<dbReference type="STRING" id="2769.R7QRQ0"/>
<dbReference type="GeneID" id="17318032"/>
<evidence type="ECO:0000256" key="1">
    <source>
        <dbReference type="ARBA" id="ARBA00004229"/>
    </source>
</evidence>
<feature type="domain" description="Rieske" evidence="16">
    <location>
        <begin position="82"/>
        <end position="188"/>
    </location>
</feature>
<feature type="transmembrane region" description="Helical" evidence="15">
    <location>
        <begin position="184"/>
        <end position="202"/>
    </location>
</feature>
<dbReference type="InterPro" id="IPR050584">
    <property type="entry name" value="Cholesterol_7-desaturase"/>
</dbReference>
<evidence type="ECO:0000256" key="15">
    <source>
        <dbReference type="SAM" id="Phobius"/>
    </source>
</evidence>
<dbReference type="AlphaFoldDB" id="R7QRQ0"/>
<evidence type="ECO:0000313" key="17">
    <source>
        <dbReference type="EMBL" id="CDF40020.1"/>
    </source>
</evidence>
<evidence type="ECO:0000256" key="12">
    <source>
        <dbReference type="ARBA" id="ARBA00023014"/>
    </source>
</evidence>
<feature type="compositionally biased region" description="Low complexity" evidence="14">
    <location>
        <begin position="42"/>
        <end position="56"/>
    </location>
</feature>
<evidence type="ECO:0000256" key="2">
    <source>
        <dbReference type="ARBA" id="ARBA00004370"/>
    </source>
</evidence>
<dbReference type="GO" id="GO:0010277">
    <property type="term" value="F:chlorophyllide a oxygenase activity"/>
    <property type="evidence" value="ECO:0007669"/>
    <property type="project" value="InterPro"/>
</dbReference>
<comment type="subcellular location">
    <subcellularLocation>
        <location evidence="2">Membrane</location>
    </subcellularLocation>
    <subcellularLocation>
        <location evidence="1">Plastid</location>
        <location evidence="1">Chloroplast</location>
    </subcellularLocation>
</comment>
<dbReference type="PhylomeDB" id="R7QRQ0"/>
<dbReference type="GO" id="GO:0046872">
    <property type="term" value="F:metal ion binding"/>
    <property type="evidence" value="ECO:0007669"/>
    <property type="project" value="UniProtKB-KW"/>
</dbReference>
<evidence type="ECO:0000256" key="3">
    <source>
        <dbReference type="ARBA" id="ARBA00022528"/>
    </source>
</evidence>
<keyword evidence="10" id="KW-0560">Oxidoreductase</keyword>
<name>R7QRQ0_CHOCR</name>
<keyword evidence="7" id="KW-0479">Metal-binding</keyword>
<organism evidence="17 18">
    <name type="scientific">Chondrus crispus</name>
    <name type="common">Carrageen Irish moss</name>
    <name type="synonym">Polymorpha crispa</name>
    <dbReference type="NCBI Taxonomy" id="2769"/>
    <lineage>
        <taxon>Eukaryota</taxon>
        <taxon>Rhodophyta</taxon>
        <taxon>Florideophyceae</taxon>
        <taxon>Rhodymeniophycidae</taxon>
        <taxon>Gigartinales</taxon>
        <taxon>Gigartinaceae</taxon>
        <taxon>Chondrus</taxon>
    </lineage>
</organism>
<evidence type="ECO:0000256" key="6">
    <source>
        <dbReference type="ARBA" id="ARBA00022714"/>
    </source>
</evidence>
<dbReference type="KEGG" id="ccp:CHC_T00006958001"/>
<dbReference type="RefSeq" id="XP_005710314.1">
    <property type="nucleotide sequence ID" value="XM_005710257.1"/>
</dbReference>
<gene>
    <name evidence="17" type="ORF">CHC_T00006958001</name>
</gene>
<keyword evidence="3" id="KW-0150">Chloroplast</keyword>
<dbReference type="SUPFAM" id="SSF55961">
    <property type="entry name" value="Bet v1-like"/>
    <property type="match status" value="1"/>
</dbReference>
<evidence type="ECO:0000313" key="18">
    <source>
        <dbReference type="Proteomes" id="UP000012073"/>
    </source>
</evidence>
<dbReference type="GO" id="GO:0016020">
    <property type="term" value="C:membrane"/>
    <property type="evidence" value="ECO:0007669"/>
    <property type="project" value="UniProtKB-SubCell"/>
</dbReference>
<evidence type="ECO:0000256" key="14">
    <source>
        <dbReference type="SAM" id="MobiDB-lite"/>
    </source>
</evidence>
<dbReference type="GO" id="GO:0051537">
    <property type="term" value="F:2 iron, 2 sulfur cluster binding"/>
    <property type="evidence" value="ECO:0007669"/>
    <property type="project" value="UniProtKB-KW"/>
</dbReference>
<feature type="region of interest" description="Disordered" evidence="14">
    <location>
        <begin position="31"/>
        <end position="73"/>
    </location>
</feature>
<evidence type="ECO:0000256" key="13">
    <source>
        <dbReference type="ARBA" id="ARBA00023136"/>
    </source>
</evidence>
<evidence type="ECO:0000259" key="16">
    <source>
        <dbReference type="PROSITE" id="PS51296"/>
    </source>
</evidence>
<keyword evidence="4" id="KW-0934">Plastid</keyword>
<dbReference type="Pfam" id="PF00355">
    <property type="entry name" value="Rieske"/>
    <property type="match status" value="1"/>
</dbReference>
<evidence type="ECO:0000256" key="7">
    <source>
        <dbReference type="ARBA" id="ARBA00022723"/>
    </source>
</evidence>
<keyword evidence="8" id="KW-0809">Transit peptide</keyword>
<dbReference type="Pfam" id="PF08417">
    <property type="entry name" value="PaO"/>
    <property type="match status" value="1"/>
</dbReference>
<dbReference type="InterPro" id="IPR017941">
    <property type="entry name" value="Rieske_2Fe-2S"/>
</dbReference>
<dbReference type="OMA" id="FERYWSH"/>
<dbReference type="PROSITE" id="PS51296">
    <property type="entry name" value="RIESKE"/>
    <property type="match status" value="1"/>
</dbReference>
<dbReference type="GO" id="GO:0009507">
    <property type="term" value="C:chloroplast"/>
    <property type="evidence" value="ECO:0007669"/>
    <property type="project" value="UniProtKB-SubCell"/>
</dbReference>
<sequence>MAFVSPIPVRWSSHTSFSASKAIVLRHHVSHHSRRRASMEAQQSSPTSPSQPVQSQKLGPKASTAPKSQPPSRPPFAWLDNWYPMAWAEDVPHSKPIPVTIWNLHYVLFRNTVTGNYVVMDDVCPPRAAPLSEGRLYERSRPDGSMETILECGYHGWRFDCTGRCVDIPVVDLQKRIPAAADVGGLYATHVSIAGLIFVWLGDRAKADVSKIPVPKYLLDLGDRVTTFRNPYRVFPFNFGTLLENVADPAHVQWSHHGTGQGNRNTVPRNGNLEILEKDDASGFFRAGIRIGDSPSHRLSVTFEAPTSVAYRLNSPVGKAAPFSLLTYVVPIDYNRSALFAVNCNIDMPRIQKLVKRITPRWYEHTISNLILDGDSLLLQWQEAHTQNRIRDGYGSAWKKEYTLASGTWDSLVVEFRRWLDHNCHIIPHQKQISSEAPIVLQSREEINDRYAYHTKHCESCRPALQNLRTGRVAAFVGAGIGFVTFLCSALLFAALGFDPPGRLVGPYLRFGHTKHNSGVCTQIIINTSPQAVRVLYKLSRLFFSLFLHYLSRGSGR</sequence>
<dbReference type="Gene3D" id="3.90.380.10">
    <property type="entry name" value="Naphthalene 1,2-dioxygenase Alpha Subunit, Chain A, domain 1"/>
    <property type="match status" value="1"/>
</dbReference>
<evidence type="ECO:0000256" key="8">
    <source>
        <dbReference type="ARBA" id="ARBA00022946"/>
    </source>
</evidence>
<reference evidence="18" key="1">
    <citation type="journal article" date="2013" name="Proc. Natl. Acad. Sci. U.S.A.">
        <title>Genome structure and metabolic features in the red seaweed Chondrus crispus shed light on evolution of the Archaeplastida.</title>
        <authorList>
            <person name="Collen J."/>
            <person name="Porcel B."/>
            <person name="Carre W."/>
            <person name="Ball S.G."/>
            <person name="Chaparro C."/>
            <person name="Tonon T."/>
            <person name="Barbeyron T."/>
            <person name="Michel G."/>
            <person name="Noel B."/>
            <person name="Valentin K."/>
            <person name="Elias M."/>
            <person name="Artiguenave F."/>
            <person name="Arun A."/>
            <person name="Aury J.M."/>
            <person name="Barbosa-Neto J.F."/>
            <person name="Bothwell J.H."/>
            <person name="Bouget F.Y."/>
            <person name="Brillet L."/>
            <person name="Cabello-Hurtado F."/>
            <person name="Capella-Gutierrez S."/>
            <person name="Charrier B."/>
            <person name="Cladiere L."/>
            <person name="Cock J.M."/>
            <person name="Coelho S.M."/>
            <person name="Colleoni C."/>
            <person name="Czjzek M."/>
            <person name="Da Silva C."/>
            <person name="Delage L."/>
            <person name="Denoeud F."/>
            <person name="Deschamps P."/>
            <person name="Dittami S.M."/>
            <person name="Gabaldon T."/>
            <person name="Gachon C.M."/>
            <person name="Groisillier A."/>
            <person name="Herve C."/>
            <person name="Jabbari K."/>
            <person name="Katinka M."/>
            <person name="Kloareg B."/>
            <person name="Kowalczyk N."/>
            <person name="Labadie K."/>
            <person name="Leblanc C."/>
            <person name="Lopez P.J."/>
            <person name="McLachlan D.H."/>
            <person name="Meslet-Cladiere L."/>
            <person name="Moustafa A."/>
            <person name="Nehr Z."/>
            <person name="Nyvall Collen P."/>
            <person name="Panaud O."/>
            <person name="Partensky F."/>
            <person name="Poulain J."/>
            <person name="Rensing S.A."/>
            <person name="Rousvoal S."/>
            <person name="Samson G."/>
            <person name="Symeonidi A."/>
            <person name="Weissenbach J."/>
            <person name="Zambounis A."/>
            <person name="Wincker P."/>
            <person name="Boyen C."/>
        </authorList>
    </citation>
    <scope>NUCLEOTIDE SEQUENCE [LARGE SCALE GENOMIC DNA]</scope>
    <source>
        <strain evidence="18">cv. Stackhouse</strain>
    </source>
</reference>
<dbReference type="PANTHER" id="PTHR21266">
    <property type="entry name" value="IRON-SULFUR DOMAIN CONTAINING PROTEIN"/>
    <property type="match status" value="1"/>
</dbReference>
<feature type="transmembrane region" description="Helical" evidence="15">
    <location>
        <begin position="473"/>
        <end position="498"/>
    </location>
</feature>
<dbReference type="EMBL" id="HG002108">
    <property type="protein sequence ID" value="CDF40020.1"/>
    <property type="molecule type" value="Genomic_DNA"/>
</dbReference>
<evidence type="ECO:0000256" key="4">
    <source>
        <dbReference type="ARBA" id="ARBA00022640"/>
    </source>
</evidence>
<accession>R7QRQ0</accession>
<evidence type="ECO:0000256" key="10">
    <source>
        <dbReference type="ARBA" id="ARBA00023002"/>
    </source>
</evidence>
<dbReference type="PANTHER" id="PTHR21266:SF32">
    <property type="entry name" value="CHOLESTEROL 7-DESATURASE NVD"/>
    <property type="match status" value="1"/>
</dbReference>
<dbReference type="Gene3D" id="2.102.10.10">
    <property type="entry name" value="Rieske [2Fe-2S] iron-sulphur domain"/>
    <property type="match status" value="1"/>
</dbReference>
<dbReference type="OrthoDB" id="426882at2759"/>
<dbReference type="Gramene" id="CDF40020">
    <property type="protein sequence ID" value="CDF40020"/>
    <property type="gene ID" value="CHC_T00006958001"/>
</dbReference>
<keyword evidence="9 15" id="KW-1133">Transmembrane helix</keyword>